<evidence type="ECO:0000313" key="4">
    <source>
        <dbReference type="Proteomes" id="UP001292094"/>
    </source>
</evidence>
<keyword evidence="2" id="KW-0472">Membrane</keyword>
<feature type="region of interest" description="Disordered" evidence="1">
    <location>
        <begin position="67"/>
        <end position="99"/>
    </location>
</feature>
<organism evidence="3 4">
    <name type="scientific">Petrolisthes manimaculis</name>
    <dbReference type="NCBI Taxonomy" id="1843537"/>
    <lineage>
        <taxon>Eukaryota</taxon>
        <taxon>Metazoa</taxon>
        <taxon>Ecdysozoa</taxon>
        <taxon>Arthropoda</taxon>
        <taxon>Crustacea</taxon>
        <taxon>Multicrustacea</taxon>
        <taxon>Malacostraca</taxon>
        <taxon>Eumalacostraca</taxon>
        <taxon>Eucarida</taxon>
        <taxon>Decapoda</taxon>
        <taxon>Pleocyemata</taxon>
        <taxon>Anomura</taxon>
        <taxon>Galatheoidea</taxon>
        <taxon>Porcellanidae</taxon>
        <taxon>Petrolisthes</taxon>
    </lineage>
</organism>
<feature type="transmembrane region" description="Helical" evidence="2">
    <location>
        <begin position="20"/>
        <end position="41"/>
    </location>
</feature>
<dbReference type="EMBL" id="JAWZYT010000734">
    <property type="protein sequence ID" value="KAK4319646.1"/>
    <property type="molecule type" value="Genomic_DNA"/>
</dbReference>
<evidence type="ECO:0000256" key="2">
    <source>
        <dbReference type="SAM" id="Phobius"/>
    </source>
</evidence>
<dbReference type="AlphaFoldDB" id="A0AAE1Q4T6"/>
<keyword evidence="2" id="KW-1133">Transmembrane helix</keyword>
<comment type="caution">
    <text evidence="3">The sequence shown here is derived from an EMBL/GenBank/DDBJ whole genome shotgun (WGS) entry which is preliminary data.</text>
</comment>
<evidence type="ECO:0000313" key="3">
    <source>
        <dbReference type="EMBL" id="KAK4319646.1"/>
    </source>
</evidence>
<name>A0AAE1Q4T6_9EUCA</name>
<evidence type="ECO:0000256" key="1">
    <source>
        <dbReference type="SAM" id="MobiDB-lite"/>
    </source>
</evidence>
<accession>A0AAE1Q4T6</accession>
<keyword evidence="2" id="KW-0812">Transmembrane</keyword>
<dbReference type="Proteomes" id="UP001292094">
    <property type="component" value="Unassembled WGS sequence"/>
</dbReference>
<gene>
    <name evidence="3" type="ORF">Pmani_009430</name>
</gene>
<sequence length="99" mass="11044">MRGETSTALWEGTTHLFSPFITSLAGWLAGWLVGWLAGWLAGWLTDWLDEKPVPITLDKNAASVSEFAAEQAGREHHDSDLSSDHHQRLMKDGSLRQSR</sequence>
<proteinExistence type="predicted"/>
<feature type="compositionally biased region" description="Basic and acidic residues" evidence="1">
    <location>
        <begin position="72"/>
        <end position="99"/>
    </location>
</feature>
<keyword evidence="4" id="KW-1185">Reference proteome</keyword>
<protein>
    <submittedName>
        <fullName evidence="3">Uncharacterized protein</fullName>
    </submittedName>
</protein>
<reference evidence="3" key="1">
    <citation type="submission" date="2023-11" db="EMBL/GenBank/DDBJ databases">
        <title>Genome assemblies of two species of porcelain crab, Petrolisthes cinctipes and Petrolisthes manimaculis (Anomura: Porcellanidae).</title>
        <authorList>
            <person name="Angst P."/>
        </authorList>
    </citation>
    <scope>NUCLEOTIDE SEQUENCE</scope>
    <source>
        <strain evidence="3">PB745_02</strain>
        <tissue evidence="3">Gill</tissue>
    </source>
</reference>